<gene>
    <name evidence="2" type="ORF">B296_00037930</name>
</gene>
<comment type="caution">
    <text evidence="2">The sequence shown here is derived from an EMBL/GenBank/DDBJ whole genome shotgun (WGS) entry which is preliminary data.</text>
</comment>
<feature type="compositionally biased region" description="Low complexity" evidence="1">
    <location>
        <begin position="9"/>
        <end position="34"/>
    </location>
</feature>
<organism evidence="2 3">
    <name type="scientific">Ensete ventricosum</name>
    <name type="common">Abyssinian banana</name>
    <name type="synonym">Musa ensete</name>
    <dbReference type="NCBI Taxonomy" id="4639"/>
    <lineage>
        <taxon>Eukaryota</taxon>
        <taxon>Viridiplantae</taxon>
        <taxon>Streptophyta</taxon>
        <taxon>Embryophyta</taxon>
        <taxon>Tracheophyta</taxon>
        <taxon>Spermatophyta</taxon>
        <taxon>Magnoliopsida</taxon>
        <taxon>Liliopsida</taxon>
        <taxon>Zingiberales</taxon>
        <taxon>Musaceae</taxon>
        <taxon>Ensete</taxon>
    </lineage>
</organism>
<feature type="non-terminal residue" evidence="2">
    <location>
        <position position="1"/>
    </location>
</feature>
<evidence type="ECO:0000256" key="1">
    <source>
        <dbReference type="SAM" id="MobiDB-lite"/>
    </source>
</evidence>
<protein>
    <submittedName>
        <fullName evidence="2">Uncharacterized protein</fullName>
    </submittedName>
</protein>
<evidence type="ECO:0000313" key="2">
    <source>
        <dbReference type="EMBL" id="RRT68882.1"/>
    </source>
</evidence>
<feature type="compositionally biased region" description="Basic residues" evidence="1">
    <location>
        <begin position="36"/>
        <end position="46"/>
    </location>
</feature>
<sequence length="185" mass="20511">SFWAVGSSATGRVAATPAGPAAVTPADPPALSRFRPPPRRLPRRSSARPAPFPSPKLLSLPSLTAQRVVVHLSSLPPPLFLCRCTYPPFTFSFVEAVAVEMFASAAIRNSSPVLYQKLLLILFVWLLVFSPSFFEKTRGKVEELKWLHFCSVLTKNMTSLTRFAILTVPTHFTQIMFNLRTIQTP</sequence>
<dbReference type="Proteomes" id="UP000287651">
    <property type="component" value="Unassembled WGS sequence"/>
</dbReference>
<dbReference type="EMBL" id="AMZH03004547">
    <property type="protein sequence ID" value="RRT68882.1"/>
    <property type="molecule type" value="Genomic_DNA"/>
</dbReference>
<reference evidence="2 3" key="1">
    <citation type="journal article" date="2014" name="Agronomy (Basel)">
        <title>A Draft Genome Sequence for Ensete ventricosum, the Drought-Tolerant Tree Against Hunger.</title>
        <authorList>
            <person name="Harrison J."/>
            <person name="Moore K.A."/>
            <person name="Paszkiewicz K."/>
            <person name="Jones T."/>
            <person name="Grant M."/>
            <person name="Ambacheew D."/>
            <person name="Muzemil S."/>
            <person name="Studholme D.J."/>
        </authorList>
    </citation>
    <scope>NUCLEOTIDE SEQUENCE [LARGE SCALE GENOMIC DNA]</scope>
</reference>
<evidence type="ECO:0000313" key="3">
    <source>
        <dbReference type="Proteomes" id="UP000287651"/>
    </source>
</evidence>
<accession>A0A426ZY65</accession>
<proteinExistence type="predicted"/>
<dbReference type="AlphaFoldDB" id="A0A426ZY65"/>
<feature type="region of interest" description="Disordered" evidence="1">
    <location>
        <begin position="1"/>
        <end position="53"/>
    </location>
</feature>
<name>A0A426ZY65_ENSVE</name>